<dbReference type="GO" id="GO:0009088">
    <property type="term" value="P:threonine biosynthetic process"/>
    <property type="evidence" value="ECO:0007669"/>
    <property type="project" value="UniProtKB-UniPathway"/>
</dbReference>
<dbReference type="InterPro" id="IPR054352">
    <property type="entry name" value="ACT_Aspartokinase"/>
</dbReference>
<dbReference type="GO" id="GO:0004072">
    <property type="term" value="F:aspartate kinase activity"/>
    <property type="evidence" value="ECO:0007669"/>
    <property type="project" value="UniProtKB-EC"/>
</dbReference>
<keyword evidence="12" id="KW-0457">Lysine biosynthesis</keyword>
<dbReference type="InterPro" id="IPR001048">
    <property type="entry name" value="Asp/Glu/Uridylate_kinase"/>
</dbReference>
<dbReference type="InterPro" id="IPR036393">
    <property type="entry name" value="AceGlu_kinase-like_sf"/>
</dbReference>
<evidence type="ECO:0000256" key="11">
    <source>
        <dbReference type="ARBA" id="ARBA00022915"/>
    </source>
</evidence>
<dbReference type="HOGENOM" id="CLU_009116_3_2_9"/>
<dbReference type="InterPro" id="IPR005260">
    <property type="entry name" value="Asp_kin_monofn"/>
</dbReference>
<dbReference type="AlphaFoldDB" id="R4K0T0"/>
<dbReference type="OrthoDB" id="9799110at2"/>
<comment type="pathway">
    <text evidence="4 16">Amino-acid biosynthesis; L-threonine biosynthesis; L-threonine from L-aspartate: step 1/5.</text>
</comment>
<dbReference type="UniPathway" id="UPA00050">
    <property type="reaction ID" value="UER00461"/>
</dbReference>
<dbReference type="PIRSF" id="PIRSF000726">
    <property type="entry name" value="Asp_kin"/>
    <property type="match status" value="1"/>
</dbReference>
<evidence type="ECO:0000256" key="10">
    <source>
        <dbReference type="ARBA" id="ARBA00022840"/>
    </source>
</evidence>
<keyword evidence="9 15" id="KW-0418">Kinase</keyword>
<comment type="pathway">
    <text evidence="2 16">Amino-acid biosynthesis; L-lysine biosynthesis via DAP pathway; (S)-tetrahydrodipicolinate from L-aspartate: step 1/4.</text>
</comment>
<comment type="similarity">
    <text evidence="5 15">Belongs to the aspartokinase family.</text>
</comment>
<evidence type="ECO:0000256" key="14">
    <source>
        <dbReference type="PIRSR" id="PIRSR000726-1"/>
    </source>
</evidence>
<feature type="binding site" evidence="14">
    <location>
        <begin position="7"/>
        <end position="10"/>
    </location>
    <ligand>
        <name>ATP</name>
        <dbReference type="ChEBI" id="CHEBI:30616"/>
    </ligand>
</feature>
<dbReference type="UniPathway" id="UPA00051">
    <property type="reaction ID" value="UER00462"/>
</dbReference>
<comment type="function">
    <text evidence="1">Catalyzes the phosphorylation of the beta-carboxyl group of aspartic acid with ATP to yield 4-phospho-L-aspartate, which is involved in the branched biosynthetic pathway leading to the biosynthesis of amino acids threonine, isoleucine and methionine.</text>
</comment>
<dbReference type="PANTHER" id="PTHR21499">
    <property type="entry name" value="ASPARTATE KINASE"/>
    <property type="match status" value="1"/>
</dbReference>
<evidence type="ECO:0000313" key="19">
    <source>
        <dbReference type="Proteomes" id="UP000013523"/>
    </source>
</evidence>
<keyword evidence="11" id="KW-0220">Diaminopimelate biosynthesis</keyword>
<dbReference type="PROSITE" id="PS51671">
    <property type="entry name" value="ACT"/>
    <property type="match status" value="1"/>
</dbReference>
<feature type="domain" description="ACT" evidence="17">
    <location>
        <begin position="264"/>
        <end position="338"/>
    </location>
</feature>
<name>R4K0T0_CLOPA</name>
<dbReference type="RefSeq" id="WP_015614496.1">
    <property type="nucleotide sequence ID" value="NC_021182.1"/>
</dbReference>
<dbReference type="NCBIfam" id="TIGR00657">
    <property type="entry name" value="asp_kinases"/>
    <property type="match status" value="1"/>
</dbReference>
<dbReference type="InterPro" id="IPR002912">
    <property type="entry name" value="ACT_dom"/>
</dbReference>
<dbReference type="Pfam" id="PF22468">
    <property type="entry name" value="ACT_9"/>
    <property type="match status" value="2"/>
</dbReference>
<keyword evidence="19" id="KW-1185">Reference proteome</keyword>
<dbReference type="PROSITE" id="PS00324">
    <property type="entry name" value="ASPARTOKINASE"/>
    <property type="match status" value="1"/>
</dbReference>
<accession>R4K0T0</accession>
<dbReference type="InterPro" id="IPR041740">
    <property type="entry name" value="AKii-LysC-BS"/>
</dbReference>
<keyword evidence="8 14" id="KW-0547">Nucleotide-binding</keyword>
<keyword evidence="10 14" id="KW-0067">ATP-binding</keyword>
<evidence type="ECO:0000256" key="12">
    <source>
        <dbReference type="ARBA" id="ARBA00023154"/>
    </source>
</evidence>
<comment type="catalytic activity">
    <reaction evidence="13 15">
        <text>L-aspartate + ATP = 4-phospho-L-aspartate + ADP</text>
        <dbReference type="Rhea" id="RHEA:23776"/>
        <dbReference type="ChEBI" id="CHEBI:29991"/>
        <dbReference type="ChEBI" id="CHEBI:30616"/>
        <dbReference type="ChEBI" id="CHEBI:57535"/>
        <dbReference type="ChEBI" id="CHEBI:456216"/>
        <dbReference type="EC" id="2.7.2.4"/>
    </reaction>
</comment>
<evidence type="ECO:0000313" key="18">
    <source>
        <dbReference type="EMBL" id="AGK96173.1"/>
    </source>
</evidence>
<dbReference type="InterPro" id="IPR001341">
    <property type="entry name" value="Asp_kinase"/>
</dbReference>
<dbReference type="CDD" id="cd04923">
    <property type="entry name" value="ACT_AK-LysC-DapG-like_2"/>
    <property type="match status" value="1"/>
</dbReference>
<evidence type="ECO:0000256" key="2">
    <source>
        <dbReference type="ARBA" id="ARBA00004766"/>
    </source>
</evidence>
<dbReference type="Pfam" id="PF00696">
    <property type="entry name" value="AA_kinase"/>
    <property type="match status" value="1"/>
</dbReference>
<dbReference type="GO" id="GO:0005829">
    <property type="term" value="C:cytosol"/>
    <property type="evidence" value="ECO:0007669"/>
    <property type="project" value="TreeGrafter"/>
</dbReference>
<dbReference type="GO" id="GO:0005524">
    <property type="term" value="F:ATP binding"/>
    <property type="evidence" value="ECO:0007669"/>
    <property type="project" value="UniProtKB-KW"/>
</dbReference>
<dbReference type="NCBIfam" id="NF005154">
    <property type="entry name" value="PRK06635.1-2"/>
    <property type="match status" value="1"/>
</dbReference>
<feature type="binding site" evidence="14">
    <location>
        <position position="178"/>
    </location>
    <ligand>
        <name>ATP</name>
        <dbReference type="ChEBI" id="CHEBI:30616"/>
    </ligand>
</feature>
<evidence type="ECO:0000256" key="6">
    <source>
        <dbReference type="ARBA" id="ARBA00022605"/>
    </source>
</evidence>
<evidence type="ECO:0000256" key="15">
    <source>
        <dbReference type="RuleBase" id="RU003448"/>
    </source>
</evidence>
<evidence type="ECO:0000256" key="16">
    <source>
        <dbReference type="RuleBase" id="RU004249"/>
    </source>
</evidence>
<feature type="binding site" evidence="14">
    <location>
        <position position="74"/>
    </location>
    <ligand>
        <name>substrate</name>
    </ligand>
</feature>
<dbReference type="CDD" id="cd04261">
    <property type="entry name" value="AAK_AKii-LysC-BS"/>
    <property type="match status" value="1"/>
</dbReference>
<feature type="binding site" evidence="14">
    <location>
        <position position="183"/>
    </location>
    <ligand>
        <name>ATP</name>
        <dbReference type="ChEBI" id="CHEBI:30616"/>
    </ligand>
</feature>
<dbReference type="Proteomes" id="UP000013523">
    <property type="component" value="Chromosome"/>
</dbReference>
<dbReference type="Gene3D" id="3.40.1160.10">
    <property type="entry name" value="Acetylglutamate kinase-like"/>
    <property type="match status" value="1"/>
</dbReference>
<evidence type="ECO:0000256" key="8">
    <source>
        <dbReference type="ARBA" id="ARBA00022741"/>
    </source>
</evidence>
<evidence type="ECO:0000256" key="13">
    <source>
        <dbReference type="ARBA" id="ARBA00047872"/>
    </source>
</evidence>
<sequence>MSLIVQKYGGSSLATIDKIKKVAENIINKKEEGNNVVVVVSAMGDTTDGLINLAKKISDEPDKRELDGLLSTGEMASASLLAMAIKEMGCDAISYTAYQIGMRTIGDYGKCLIEDLDDRRINRSLRKDKIVVIAGFQGINSIGDITTLGRGGADTTAVAIAVKLNAICEIYTYADGIYNIDPREYDGAKKLEEIDYEEMLELTSLGAELLHLRAIELAQKYKVPIHVGLSFGNVEGTIIREVNTMNMESKPVTGIATSDEDVAVTIKDIYSDINILSNLFEALASKKISIDMISQTAPIDGKVNVSFTIPKESLGECLNIIDDFAERENVYVDKDIDKFSVVGIGMKTSSGVAAKMFKLFSDNGIEVKMITTSQIRITCAIKQSDKQKAVELVIKNFRH</sequence>
<dbReference type="GO" id="GO:0009090">
    <property type="term" value="P:homoserine biosynthetic process"/>
    <property type="evidence" value="ECO:0007669"/>
    <property type="project" value="TreeGrafter"/>
</dbReference>
<dbReference type="NCBIfam" id="NF005155">
    <property type="entry name" value="PRK06635.1-4"/>
    <property type="match status" value="1"/>
</dbReference>
<dbReference type="GO" id="GO:0009089">
    <property type="term" value="P:lysine biosynthetic process via diaminopimelate"/>
    <property type="evidence" value="ECO:0007669"/>
    <property type="project" value="UniProtKB-UniPathway"/>
</dbReference>
<organism evidence="18 19">
    <name type="scientific">Clostridium pasteurianum BC1</name>
    <dbReference type="NCBI Taxonomy" id="86416"/>
    <lineage>
        <taxon>Bacteria</taxon>
        <taxon>Bacillati</taxon>
        <taxon>Bacillota</taxon>
        <taxon>Clostridia</taxon>
        <taxon>Eubacteriales</taxon>
        <taxon>Clostridiaceae</taxon>
        <taxon>Clostridium</taxon>
    </lineage>
</organism>
<dbReference type="EMBL" id="CP003261">
    <property type="protein sequence ID" value="AGK96173.1"/>
    <property type="molecule type" value="Genomic_DNA"/>
</dbReference>
<dbReference type="InterPro" id="IPR018042">
    <property type="entry name" value="Aspartate_kinase_CS"/>
</dbReference>
<keyword evidence="7 15" id="KW-0808">Transferase</keyword>
<dbReference type="FunFam" id="3.40.1160.10:FF:000002">
    <property type="entry name" value="Aspartokinase"/>
    <property type="match status" value="1"/>
</dbReference>
<proteinExistence type="inferred from homology"/>
<dbReference type="GO" id="GO:0019877">
    <property type="term" value="P:diaminopimelate biosynthetic process"/>
    <property type="evidence" value="ECO:0007669"/>
    <property type="project" value="UniProtKB-KW"/>
</dbReference>
<dbReference type="PATRIC" id="fig|86416.3.peg.1181"/>
<dbReference type="CDD" id="cd04891">
    <property type="entry name" value="ACT_AK-LysC-DapG-like_1"/>
    <property type="match status" value="1"/>
</dbReference>
<comment type="pathway">
    <text evidence="3 16">Amino-acid biosynthesis; L-methionine biosynthesis via de novo pathway; L-homoserine from L-aspartate: step 1/3.</text>
</comment>
<protein>
    <recommendedName>
        <fullName evidence="15">Aspartokinase</fullName>
        <ecNumber evidence="15">2.7.2.4</ecNumber>
    </recommendedName>
</protein>
<evidence type="ECO:0000256" key="1">
    <source>
        <dbReference type="ARBA" id="ARBA00003121"/>
    </source>
</evidence>
<evidence type="ECO:0000259" key="17">
    <source>
        <dbReference type="PROSITE" id="PS51671"/>
    </source>
</evidence>
<evidence type="ECO:0000256" key="9">
    <source>
        <dbReference type="ARBA" id="ARBA00022777"/>
    </source>
</evidence>
<gene>
    <name evidence="18" type="ORF">Clopa_1180</name>
</gene>
<feature type="binding site" evidence="14">
    <location>
        <position position="47"/>
    </location>
    <ligand>
        <name>substrate</name>
    </ligand>
</feature>
<dbReference type="EC" id="2.7.2.4" evidence="15"/>
<dbReference type="KEGG" id="cpas:Clopa_1180"/>
<dbReference type="InterPro" id="IPR045865">
    <property type="entry name" value="ACT-like_dom_sf"/>
</dbReference>
<keyword evidence="6 16" id="KW-0028">Amino-acid biosynthesis</keyword>
<dbReference type="STRING" id="86416.Clopa_1180"/>
<evidence type="ECO:0000256" key="5">
    <source>
        <dbReference type="ARBA" id="ARBA00010122"/>
    </source>
</evidence>
<evidence type="ECO:0000256" key="7">
    <source>
        <dbReference type="ARBA" id="ARBA00022679"/>
    </source>
</evidence>
<dbReference type="Gene3D" id="3.30.70.260">
    <property type="match status" value="2"/>
</dbReference>
<dbReference type="PANTHER" id="PTHR21499:SF3">
    <property type="entry name" value="ASPARTOKINASE"/>
    <property type="match status" value="1"/>
</dbReference>
<evidence type="ECO:0000256" key="4">
    <source>
        <dbReference type="ARBA" id="ARBA00005139"/>
    </source>
</evidence>
<dbReference type="eggNOG" id="COG0527">
    <property type="taxonomic scope" value="Bacteria"/>
</dbReference>
<dbReference type="UniPathway" id="UPA00034">
    <property type="reaction ID" value="UER00015"/>
</dbReference>
<reference evidence="18 19" key="1">
    <citation type="submission" date="2012-01" db="EMBL/GenBank/DDBJ databases">
        <title>Complete sequence of chromosome of Clostridium pasteurianum BC1.</title>
        <authorList>
            <consortium name="US DOE Joint Genome Institute"/>
            <person name="Lucas S."/>
            <person name="Han J."/>
            <person name="Lapidus A."/>
            <person name="Cheng J.-F."/>
            <person name="Goodwin L."/>
            <person name="Pitluck S."/>
            <person name="Peters L."/>
            <person name="Mikhailova N."/>
            <person name="Teshima H."/>
            <person name="Detter J.C."/>
            <person name="Han C."/>
            <person name="Tapia R."/>
            <person name="Land M."/>
            <person name="Hauser L."/>
            <person name="Kyrpides N."/>
            <person name="Ivanova N."/>
            <person name="Pagani I."/>
            <person name="Dunn J."/>
            <person name="Taghavi S."/>
            <person name="Francis A."/>
            <person name="van der Lelie D."/>
            <person name="Woyke T."/>
        </authorList>
    </citation>
    <scope>NUCLEOTIDE SEQUENCE [LARGE SCALE GENOMIC DNA]</scope>
    <source>
        <strain evidence="18 19">BC1</strain>
    </source>
</reference>
<evidence type="ECO:0000256" key="3">
    <source>
        <dbReference type="ARBA" id="ARBA00004986"/>
    </source>
</evidence>
<dbReference type="SUPFAM" id="SSF55021">
    <property type="entry name" value="ACT-like"/>
    <property type="match status" value="2"/>
</dbReference>
<dbReference type="SUPFAM" id="SSF53633">
    <property type="entry name" value="Carbamate kinase-like"/>
    <property type="match status" value="1"/>
</dbReference>